<protein>
    <submittedName>
        <fullName evidence="2">Uncharacterized protein</fullName>
    </submittedName>
</protein>
<dbReference type="InterPro" id="IPR056320">
    <property type="entry name" value="Microp_apicomplexa_4"/>
</dbReference>
<reference evidence="2 3" key="1">
    <citation type="journal article" date="2017" name="BMC Genomics">
        <title>Whole-genome assembly of Babesia ovata and comparative genomics between closely related pathogens.</title>
        <authorList>
            <person name="Yamagishi J."/>
            <person name="Asada M."/>
            <person name="Hakimi H."/>
            <person name="Tanaka T.Q."/>
            <person name="Sugimoto C."/>
            <person name="Kawazu S."/>
        </authorList>
    </citation>
    <scope>NUCLEOTIDE SEQUENCE [LARGE SCALE GENOMIC DNA]</scope>
    <source>
        <strain evidence="2 3">Miyake</strain>
    </source>
</reference>
<feature type="compositionally biased region" description="Basic and acidic residues" evidence="1">
    <location>
        <begin position="1"/>
        <end position="11"/>
    </location>
</feature>
<gene>
    <name evidence="2" type="ORF">BOVATA_008650</name>
</gene>
<dbReference type="OrthoDB" id="366256at2759"/>
<feature type="compositionally biased region" description="Basic and acidic residues" evidence="1">
    <location>
        <begin position="19"/>
        <end position="37"/>
    </location>
</feature>
<organism evidence="2 3">
    <name type="scientific">Babesia ovata</name>
    <dbReference type="NCBI Taxonomy" id="189622"/>
    <lineage>
        <taxon>Eukaryota</taxon>
        <taxon>Sar</taxon>
        <taxon>Alveolata</taxon>
        <taxon>Apicomplexa</taxon>
        <taxon>Aconoidasida</taxon>
        <taxon>Piroplasmida</taxon>
        <taxon>Babesiidae</taxon>
        <taxon>Babesia</taxon>
    </lineage>
</organism>
<dbReference type="GeneID" id="39873142"/>
<keyword evidence="3" id="KW-1185">Reference proteome</keyword>
<dbReference type="AlphaFoldDB" id="A0A2H6K8N9"/>
<evidence type="ECO:0000313" key="2">
    <source>
        <dbReference type="EMBL" id="GBE59372.1"/>
    </source>
</evidence>
<comment type="caution">
    <text evidence="2">The sequence shown here is derived from an EMBL/GenBank/DDBJ whole genome shotgun (WGS) entry which is preliminary data.</text>
</comment>
<sequence length="110" mass="12924">MVDDRRKRARDEDSDEEDPLSKNDPDRDFAETLEPKRPRSTRRCAQNRKPITEEPTDSEAEEPEEEVEEPEDEEEEDAEEEYNSEDFQEEAEEAGDEEVSTVRPVEHTLQ</sequence>
<accession>A0A2H6K8N9</accession>
<evidence type="ECO:0000313" key="3">
    <source>
        <dbReference type="Proteomes" id="UP000236319"/>
    </source>
</evidence>
<dbReference type="RefSeq" id="XP_028865615.1">
    <property type="nucleotide sequence ID" value="XM_029009782.1"/>
</dbReference>
<dbReference type="Proteomes" id="UP000236319">
    <property type="component" value="Unassembled WGS sequence"/>
</dbReference>
<name>A0A2H6K8N9_9APIC</name>
<feature type="region of interest" description="Disordered" evidence="1">
    <location>
        <begin position="1"/>
        <end position="110"/>
    </location>
</feature>
<feature type="compositionally biased region" description="Acidic residues" evidence="1">
    <location>
        <begin position="54"/>
        <end position="99"/>
    </location>
</feature>
<evidence type="ECO:0000256" key="1">
    <source>
        <dbReference type="SAM" id="MobiDB-lite"/>
    </source>
</evidence>
<dbReference type="EMBL" id="BDSA01000001">
    <property type="protein sequence ID" value="GBE59372.1"/>
    <property type="molecule type" value="Genomic_DNA"/>
</dbReference>
<dbReference type="Pfam" id="PF23501">
    <property type="entry name" value="Microp_apicomplexa_4"/>
    <property type="match status" value="1"/>
</dbReference>
<dbReference type="VEuPathDB" id="PiroplasmaDB:BOVATA_008650"/>
<proteinExistence type="predicted"/>